<keyword evidence="2 4" id="KW-0521">NADP</keyword>
<comment type="caution">
    <text evidence="9">The sequence shown here is derived from an EMBL/GenBank/DDBJ whole genome shotgun (WGS) entry which is preliminary data.</text>
</comment>
<dbReference type="Pfam" id="PF14748">
    <property type="entry name" value="P5CR_dimer"/>
    <property type="match status" value="1"/>
</dbReference>
<keyword evidence="3 4" id="KW-0560">Oxidoreductase</keyword>
<dbReference type="InterPro" id="IPR029036">
    <property type="entry name" value="P5CR_dimer"/>
</dbReference>
<organism evidence="9 10">
    <name type="scientific">Candidatus Magnetominusculus xianensis</name>
    <dbReference type="NCBI Taxonomy" id="1748249"/>
    <lineage>
        <taxon>Bacteria</taxon>
        <taxon>Pseudomonadati</taxon>
        <taxon>Nitrospirota</taxon>
        <taxon>Nitrospiria</taxon>
        <taxon>Nitrospirales</taxon>
        <taxon>Nitrospiraceae</taxon>
        <taxon>Candidatus Magnetominusculus</taxon>
    </lineage>
</organism>
<keyword evidence="4" id="KW-0963">Cytoplasm</keyword>
<protein>
    <recommendedName>
        <fullName evidence="4 5">Pyrroline-5-carboxylate reductase</fullName>
        <shortName evidence="4">P5C reductase</shortName>
        <shortName evidence="4">P5CR</shortName>
        <ecNumber evidence="4 5">1.5.1.2</ecNumber>
    </recommendedName>
    <alternativeName>
        <fullName evidence="4">PCA reductase</fullName>
    </alternativeName>
</protein>
<keyword evidence="4 6" id="KW-0641">Proline biosynthesis</keyword>
<comment type="catalytic activity">
    <reaction evidence="4">
        <text>L-proline + NAD(+) = (S)-1-pyrroline-5-carboxylate + NADH + 2 H(+)</text>
        <dbReference type="Rhea" id="RHEA:14105"/>
        <dbReference type="ChEBI" id="CHEBI:15378"/>
        <dbReference type="ChEBI" id="CHEBI:17388"/>
        <dbReference type="ChEBI" id="CHEBI:57540"/>
        <dbReference type="ChEBI" id="CHEBI:57945"/>
        <dbReference type="ChEBI" id="CHEBI:60039"/>
        <dbReference type="EC" id="1.5.1.2"/>
    </reaction>
</comment>
<dbReference type="NCBIfam" id="TIGR00112">
    <property type="entry name" value="proC"/>
    <property type="match status" value="1"/>
</dbReference>
<gene>
    <name evidence="4 9" type="primary">proC</name>
    <name evidence="9" type="ORF">ASN18_1666</name>
</gene>
<feature type="domain" description="Pyrroline-5-carboxylate reductase dimerisation" evidence="8">
    <location>
        <begin position="155"/>
        <end position="257"/>
    </location>
</feature>
<dbReference type="HAMAP" id="MF_01925">
    <property type="entry name" value="P5C_reductase"/>
    <property type="match status" value="1"/>
</dbReference>
<evidence type="ECO:0000256" key="1">
    <source>
        <dbReference type="ARBA" id="ARBA00005525"/>
    </source>
</evidence>
<keyword evidence="4 6" id="KW-0028">Amino-acid biosynthesis</keyword>
<comment type="similarity">
    <text evidence="1 4 6">Belongs to the pyrroline-5-carboxylate reductase family.</text>
</comment>
<comment type="function">
    <text evidence="4">Catalyzes the reduction of 1-pyrroline-5-carboxylate (PCA) to L-proline.</text>
</comment>
<feature type="domain" description="Pyrroline-5-carboxylate reductase catalytic N-terminal" evidence="7">
    <location>
        <begin position="2"/>
        <end position="93"/>
    </location>
</feature>
<dbReference type="PIRSF" id="PIRSF000193">
    <property type="entry name" value="Pyrrol-5-carb_rd"/>
    <property type="match status" value="1"/>
</dbReference>
<accession>A0ABR5SF80</accession>
<evidence type="ECO:0000313" key="10">
    <source>
        <dbReference type="Proteomes" id="UP000060487"/>
    </source>
</evidence>
<evidence type="ECO:0000256" key="5">
    <source>
        <dbReference type="NCBIfam" id="TIGR00112"/>
    </source>
</evidence>
<dbReference type="InterPro" id="IPR028939">
    <property type="entry name" value="P5C_Rdtase_cat_N"/>
</dbReference>
<evidence type="ECO:0000256" key="2">
    <source>
        <dbReference type="ARBA" id="ARBA00022857"/>
    </source>
</evidence>
<evidence type="ECO:0000259" key="8">
    <source>
        <dbReference type="Pfam" id="PF14748"/>
    </source>
</evidence>
<dbReference type="GO" id="GO:0004735">
    <property type="term" value="F:pyrroline-5-carboxylate reductase activity"/>
    <property type="evidence" value="ECO:0007669"/>
    <property type="project" value="UniProtKB-EC"/>
</dbReference>
<name>A0ABR5SF80_9BACT</name>
<dbReference type="InterPro" id="IPR008927">
    <property type="entry name" value="6-PGluconate_DH-like_C_sf"/>
</dbReference>
<sequence length="264" mass="27312">MIGFIGGGNMAEALIKGIRGTASKDIYVSEPNEQRRLYLKTTYGVDTTGNNMELAASSDIIVIAVKPQVISALADEFSGTDLSKKTIVSIAAGVSISNLRQAFRTETVIRVMPNTPALVLKGMSVISAAEGISPETIDKIDAIFSSIGEILHLPEAHMDAVTAVSGSGPAFISFFVQGMIEGGIALGLDGQTASALAIQTLAGTSELLASHSPEAIIKMVSSPGGTTVAGLKVMQDRDAAGLIADVLRAAAIRSAELNIKLKGQ</sequence>
<dbReference type="SUPFAM" id="SSF48179">
    <property type="entry name" value="6-phosphogluconate dehydrogenase C-terminal domain-like"/>
    <property type="match status" value="1"/>
</dbReference>
<evidence type="ECO:0000313" key="9">
    <source>
        <dbReference type="EMBL" id="KWT85773.1"/>
    </source>
</evidence>
<comment type="pathway">
    <text evidence="4 6">Amino-acid biosynthesis; L-proline biosynthesis; L-proline from L-glutamate 5-semialdehyde: step 1/1.</text>
</comment>
<dbReference type="Proteomes" id="UP000060487">
    <property type="component" value="Unassembled WGS sequence"/>
</dbReference>
<dbReference type="SUPFAM" id="SSF51735">
    <property type="entry name" value="NAD(P)-binding Rossmann-fold domains"/>
    <property type="match status" value="1"/>
</dbReference>
<evidence type="ECO:0000256" key="4">
    <source>
        <dbReference type="HAMAP-Rule" id="MF_01925"/>
    </source>
</evidence>
<keyword evidence="10" id="KW-1185">Reference proteome</keyword>
<dbReference type="RefSeq" id="WP_085052285.1">
    <property type="nucleotide sequence ID" value="NZ_LNQR01000059.1"/>
</dbReference>
<dbReference type="PANTHER" id="PTHR11645:SF0">
    <property type="entry name" value="PYRROLINE-5-CARBOXYLATE REDUCTASE 3"/>
    <property type="match status" value="1"/>
</dbReference>
<dbReference type="InterPro" id="IPR000304">
    <property type="entry name" value="Pyrroline-COOH_reductase"/>
</dbReference>
<comment type="subcellular location">
    <subcellularLocation>
        <location evidence="4">Cytoplasm</location>
    </subcellularLocation>
</comment>
<reference evidence="9 10" key="1">
    <citation type="submission" date="2015-11" db="EMBL/GenBank/DDBJ databases">
        <authorList>
            <person name="Lin W."/>
        </authorList>
    </citation>
    <scope>NUCLEOTIDE SEQUENCE [LARGE SCALE GENOMIC DNA]</scope>
    <source>
        <strain evidence="9 10">HCH-1</strain>
    </source>
</reference>
<dbReference type="Pfam" id="PF03807">
    <property type="entry name" value="F420_oxidored"/>
    <property type="match status" value="1"/>
</dbReference>
<dbReference type="EC" id="1.5.1.2" evidence="4 5"/>
<evidence type="ECO:0000259" key="7">
    <source>
        <dbReference type="Pfam" id="PF03807"/>
    </source>
</evidence>
<comment type="catalytic activity">
    <reaction evidence="4 6">
        <text>L-proline + NADP(+) = (S)-1-pyrroline-5-carboxylate + NADPH + 2 H(+)</text>
        <dbReference type="Rhea" id="RHEA:14109"/>
        <dbReference type="ChEBI" id="CHEBI:15378"/>
        <dbReference type="ChEBI" id="CHEBI:17388"/>
        <dbReference type="ChEBI" id="CHEBI:57783"/>
        <dbReference type="ChEBI" id="CHEBI:58349"/>
        <dbReference type="ChEBI" id="CHEBI:60039"/>
        <dbReference type="EC" id="1.5.1.2"/>
    </reaction>
</comment>
<proteinExistence type="inferred from homology"/>
<dbReference type="Gene3D" id="1.10.3730.10">
    <property type="entry name" value="ProC C-terminal domain-like"/>
    <property type="match status" value="1"/>
</dbReference>
<dbReference type="PANTHER" id="PTHR11645">
    <property type="entry name" value="PYRROLINE-5-CARBOXYLATE REDUCTASE"/>
    <property type="match status" value="1"/>
</dbReference>
<dbReference type="Gene3D" id="3.40.50.720">
    <property type="entry name" value="NAD(P)-binding Rossmann-like Domain"/>
    <property type="match status" value="1"/>
</dbReference>
<dbReference type="InterPro" id="IPR036291">
    <property type="entry name" value="NAD(P)-bd_dom_sf"/>
</dbReference>
<dbReference type="PROSITE" id="PS00521">
    <property type="entry name" value="P5CR"/>
    <property type="match status" value="1"/>
</dbReference>
<dbReference type="EMBL" id="LNQR01000059">
    <property type="protein sequence ID" value="KWT85773.1"/>
    <property type="molecule type" value="Genomic_DNA"/>
</dbReference>
<evidence type="ECO:0000256" key="6">
    <source>
        <dbReference type="RuleBase" id="RU003903"/>
    </source>
</evidence>
<evidence type="ECO:0000256" key="3">
    <source>
        <dbReference type="ARBA" id="ARBA00023002"/>
    </source>
</evidence>
<dbReference type="InterPro" id="IPR053790">
    <property type="entry name" value="P5CR-like_CS"/>
</dbReference>